<evidence type="ECO:0000256" key="1">
    <source>
        <dbReference type="ARBA" id="ARBA00000971"/>
    </source>
</evidence>
<evidence type="ECO:0000313" key="10">
    <source>
        <dbReference type="EMBL" id="GFH52258.1"/>
    </source>
</evidence>
<feature type="region of interest" description="Disordered" evidence="7">
    <location>
        <begin position="189"/>
        <end position="216"/>
    </location>
</feature>
<dbReference type="Proteomes" id="UP001054902">
    <property type="component" value="Unassembled WGS sequence"/>
</dbReference>
<organism evidence="10 11">
    <name type="scientific">Chaetoceros tenuissimus</name>
    <dbReference type="NCBI Taxonomy" id="426638"/>
    <lineage>
        <taxon>Eukaryota</taxon>
        <taxon>Sar</taxon>
        <taxon>Stramenopiles</taxon>
        <taxon>Ochrophyta</taxon>
        <taxon>Bacillariophyta</taxon>
        <taxon>Coscinodiscophyceae</taxon>
        <taxon>Chaetocerotophycidae</taxon>
        <taxon>Chaetocerotales</taxon>
        <taxon>Chaetocerotaceae</taxon>
        <taxon>Chaetoceros</taxon>
    </lineage>
</organism>
<feature type="domain" description="PPIase FKBP-type" evidence="8">
    <location>
        <begin position="49"/>
        <end position="144"/>
    </location>
</feature>
<comment type="catalytic activity">
    <reaction evidence="1 6">
        <text>[protein]-peptidylproline (omega=180) = [protein]-peptidylproline (omega=0)</text>
        <dbReference type="Rhea" id="RHEA:16237"/>
        <dbReference type="Rhea" id="RHEA-COMP:10747"/>
        <dbReference type="Rhea" id="RHEA-COMP:10748"/>
        <dbReference type="ChEBI" id="CHEBI:83833"/>
        <dbReference type="ChEBI" id="CHEBI:83834"/>
        <dbReference type="EC" id="5.2.1.8"/>
    </reaction>
</comment>
<dbReference type="Pfam" id="PF13499">
    <property type="entry name" value="EF-hand_7"/>
    <property type="match status" value="1"/>
</dbReference>
<evidence type="ECO:0000256" key="5">
    <source>
        <dbReference type="ARBA" id="ARBA00023235"/>
    </source>
</evidence>
<dbReference type="Gene3D" id="1.10.238.10">
    <property type="entry name" value="EF-hand"/>
    <property type="match status" value="1"/>
</dbReference>
<evidence type="ECO:0000256" key="6">
    <source>
        <dbReference type="PROSITE-ProRule" id="PRU00277"/>
    </source>
</evidence>
<dbReference type="EMBL" id="BLLK01000045">
    <property type="protein sequence ID" value="GFH52258.1"/>
    <property type="molecule type" value="Genomic_DNA"/>
</dbReference>
<comment type="caution">
    <text evidence="10">The sequence shown here is derived from an EMBL/GenBank/DDBJ whole genome shotgun (WGS) entry which is preliminary data.</text>
</comment>
<keyword evidence="4 6" id="KW-0697">Rotamase</keyword>
<feature type="domain" description="EF-hand" evidence="9">
    <location>
        <begin position="154"/>
        <end position="180"/>
    </location>
</feature>
<evidence type="ECO:0000256" key="3">
    <source>
        <dbReference type="ARBA" id="ARBA00022837"/>
    </source>
</evidence>
<dbReference type="InterPro" id="IPR001179">
    <property type="entry name" value="PPIase_FKBP_dom"/>
</dbReference>
<dbReference type="InterPro" id="IPR046357">
    <property type="entry name" value="PPIase_dom_sf"/>
</dbReference>
<evidence type="ECO:0000256" key="7">
    <source>
        <dbReference type="SAM" id="MobiDB-lite"/>
    </source>
</evidence>
<gene>
    <name evidence="10" type="ORF">CTEN210_08734</name>
</gene>
<evidence type="ECO:0000256" key="2">
    <source>
        <dbReference type="ARBA" id="ARBA00013194"/>
    </source>
</evidence>
<dbReference type="PROSITE" id="PS00018">
    <property type="entry name" value="EF_HAND_1"/>
    <property type="match status" value="2"/>
</dbReference>
<dbReference type="InterPro" id="IPR018247">
    <property type="entry name" value="EF_Hand_1_Ca_BS"/>
</dbReference>
<dbReference type="Pfam" id="PF00254">
    <property type="entry name" value="FKBP_C"/>
    <property type="match status" value="1"/>
</dbReference>
<dbReference type="InterPro" id="IPR002048">
    <property type="entry name" value="EF_hand_dom"/>
</dbReference>
<dbReference type="PROSITE" id="PS50059">
    <property type="entry name" value="FKBP_PPIASE"/>
    <property type="match status" value="1"/>
</dbReference>
<sequence>MELEGTSSSVLVRTNTYCIFAPSTAATELKVTVYEGPTECSDEDKVQSGDHLEMHYTGTIDESSETGEKGKKFDSSRDRSQTFDFQIGQGRVIKGWDQGLLGLCVGAKATLVIPPDMGYGASGAGADIPGGATLNFDVEVVSKSDGPPPPPNYFAMIDSNKDGFLDKEEIEAYFKQMGAEVPDALWEHEDKDKDGKISWDEFSGPKGTEPPIKEEL</sequence>
<dbReference type="SUPFAM" id="SSF47473">
    <property type="entry name" value="EF-hand"/>
    <property type="match status" value="1"/>
</dbReference>
<proteinExistence type="predicted"/>
<keyword evidence="5 6" id="KW-0413">Isomerase</keyword>
<dbReference type="SUPFAM" id="SSF54534">
    <property type="entry name" value="FKBP-like"/>
    <property type="match status" value="1"/>
</dbReference>
<evidence type="ECO:0000259" key="8">
    <source>
        <dbReference type="PROSITE" id="PS50059"/>
    </source>
</evidence>
<dbReference type="FunFam" id="3.10.50.40:FF:000006">
    <property type="entry name" value="Peptidyl-prolyl cis-trans isomerase"/>
    <property type="match status" value="1"/>
</dbReference>
<dbReference type="GO" id="GO:0005783">
    <property type="term" value="C:endoplasmic reticulum"/>
    <property type="evidence" value="ECO:0007669"/>
    <property type="project" value="TreeGrafter"/>
</dbReference>
<dbReference type="AlphaFoldDB" id="A0AAD3CUL8"/>
<accession>A0AAD3CUL8</accession>
<dbReference type="Gene3D" id="3.10.50.40">
    <property type="match status" value="1"/>
</dbReference>
<dbReference type="PROSITE" id="PS50222">
    <property type="entry name" value="EF_HAND_2"/>
    <property type="match status" value="1"/>
</dbReference>
<keyword evidence="11" id="KW-1185">Reference proteome</keyword>
<dbReference type="GO" id="GO:0003755">
    <property type="term" value="F:peptidyl-prolyl cis-trans isomerase activity"/>
    <property type="evidence" value="ECO:0007669"/>
    <property type="project" value="UniProtKB-KW"/>
</dbReference>
<protein>
    <recommendedName>
        <fullName evidence="2 6">peptidylprolyl isomerase</fullName>
        <ecNumber evidence="2 6">5.2.1.8</ecNumber>
    </recommendedName>
</protein>
<dbReference type="CDD" id="cd00051">
    <property type="entry name" value="EFh"/>
    <property type="match status" value="1"/>
</dbReference>
<dbReference type="InterPro" id="IPR044609">
    <property type="entry name" value="FKBP2/11"/>
</dbReference>
<dbReference type="PANTHER" id="PTHR45779:SF7">
    <property type="entry name" value="PEPTIDYLPROLYL ISOMERASE"/>
    <property type="match status" value="1"/>
</dbReference>
<dbReference type="InterPro" id="IPR011992">
    <property type="entry name" value="EF-hand-dom_pair"/>
</dbReference>
<evidence type="ECO:0000259" key="9">
    <source>
        <dbReference type="PROSITE" id="PS50222"/>
    </source>
</evidence>
<dbReference type="GO" id="GO:0005509">
    <property type="term" value="F:calcium ion binding"/>
    <property type="evidence" value="ECO:0007669"/>
    <property type="project" value="InterPro"/>
</dbReference>
<keyword evidence="3" id="KW-0106">Calcium</keyword>
<dbReference type="EC" id="5.2.1.8" evidence="2 6"/>
<dbReference type="PANTHER" id="PTHR45779">
    <property type="entry name" value="PEPTIDYLPROLYL ISOMERASE"/>
    <property type="match status" value="1"/>
</dbReference>
<feature type="compositionally biased region" description="Basic and acidic residues" evidence="7">
    <location>
        <begin position="66"/>
        <end position="78"/>
    </location>
</feature>
<evidence type="ECO:0000313" key="11">
    <source>
        <dbReference type="Proteomes" id="UP001054902"/>
    </source>
</evidence>
<evidence type="ECO:0000256" key="4">
    <source>
        <dbReference type="ARBA" id="ARBA00023110"/>
    </source>
</evidence>
<reference evidence="10 11" key="1">
    <citation type="journal article" date="2021" name="Sci. Rep.">
        <title>The genome of the diatom Chaetoceros tenuissimus carries an ancient integrated fragment of an extant virus.</title>
        <authorList>
            <person name="Hongo Y."/>
            <person name="Kimura K."/>
            <person name="Takaki Y."/>
            <person name="Yoshida Y."/>
            <person name="Baba S."/>
            <person name="Kobayashi G."/>
            <person name="Nagasaki K."/>
            <person name="Hano T."/>
            <person name="Tomaru Y."/>
        </authorList>
    </citation>
    <scope>NUCLEOTIDE SEQUENCE [LARGE SCALE GENOMIC DNA]</scope>
    <source>
        <strain evidence="10 11">NIES-3715</strain>
    </source>
</reference>
<name>A0AAD3CUL8_9STRA</name>
<feature type="compositionally biased region" description="Basic and acidic residues" evidence="7">
    <location>
        <begin position="189"/>
        <end position="199"/>
    </location>
</feature>
<feature type="region of interest" description="Disordered" evidence="7">
    <location>
        <begin position="58"/>
        <end position="78"/>
    </location>
</feature>